<gene>
    <name evidence="2" type="ORF">FFV09_00140</name>
</gene>
<dbReference type="InterPro" id="IPR009677">
    <property type="entry name" value="DUF1266"/>
</dbReference>
<evidence type="ECO:0000313" key="3">
    <source>
        <dbReference type="Proteomes" id="UP000316968"/>
    </source>
</evidence>
<dbReference type="OrthoDB" id="2602094at2"/>
<dbReference type="KEGG" id="saca:FFV09_00140"/>
<feature type="domain" description="DUF1266" evidence="1">
    <location>
        <begin position="52"/>
        <end position="211"/>
    </location>
</feature>
<dbReference type="EMBL" id="CP041217">
    <property type="protein sequence ID" value="QDH19402.1"/>
    <property type="molecule type" value="Genomic_DNA"/>
</dbReference>
<reference evidence="2 3" key="1">
    <citation type="submission" date="2019-06" db="EMBL/GenBank/DDBJ databases">
        <title>Saccharibacillus brassicae sp. nov., an endophytic bacterium isolated from Chinese cabbage seeds (Brassica pekinensis).</title>
        <authorList>
            <person name="Jiang L."/>
            <person name="Lee J."/>
            <person name="Kim S.W."/>
        </authorList>
    </citation>
    <scope>NUCLEOTIDE SEQUENCE [LARGE SCALE GENOMIC DNA]</scope>
    <source>
        <strain evidence="3">KCTC 43072 / ATSA2</strain>
    </source>
</reference>
<name>A0A4Y6UP49_SACBS</name>
<dbReference type="Proteomes" id="UP000316968">
    <property type="component" value="Chromosome"/>
</dbReference>
<dbReference type="RefSeq" id="WP_141445791.1">
    <property type="nucleotide sequence ID" value="NZ_CP041217.1"/>
</dbReference>
<proteinExistence type="predicted"/>
<accession>A0A4Y6UP49</accession>
<organism evidence="2 3">
    <name type="scientific">Saccharibacillus brassicae</name>
    <dbReference type="NCBI Taxonomy" id="2583377"/>
    <lineage>
        <taxon>Bacteria</taxon>
        <taxon>Bacillati</taxon>
        <taxon>Bacillota</taxon>
        <taxon>Bacilli</taxon>
        <taxon>Bacillales</taxon>
        <taxon>Paenibacillaceae</taxon>
        <taxon>Saccharibacillus</taxon>
    </lineage>
</organism>
<sequence length="223" mass="25437">MDDYSYRRALQWATALGGPLFERYKAKPPYGVYECAKARFDAAGLLAAQGNVRDASGVRDMAERVWAGVYNPGFQQIRLLLAGLTLAERRAYVDSLPADSDRYRFVYTVNQYMDRLPPAGIAAWDLGQLAFHIRCARLAGHIGENEENAYLLHNAVRVRFSYRSWPDYAVAYMAGKQYGEEDLSEERSELNLEQLRRLLTGKNSPWRELEWDIVLPEPPALPE</sequence>
<dbReference type="Pfam" id="PF06889">
    <property type="entry name" value="DUF1266"/>
    <property type="match status" value="1"/>
</dbReference>
<evidence type="ECO:0000313" key="2">
    <source>
        <dbReference type="EMBL" id="QDH19402.1"/>
    </source>
</evidence>
<protein>
    <submittedName>
        <fullName evidence="2">DUF1266 domain-containing protein</fullName>
    </submittedName>
</protein>
<dbReference type="AlphaFoldDB" id="A0A4Y6UP49"/>
<evidence type="ECO:0000259" key="1">
    <source>
        <dbReference type="Pfam" id="PF06889"/>
    </source>
</evidence>
<keyword evidence="3" id="KW-1185">Reference proteome</keyword>